<reference evidence="2" key="1">
    <citation type="journal article" date="2022" name="Mol. Ecol. Resour.">
        <title>The genomes of chicory, endive, great burdock and yacon provide insights into Asteraceae palaeo-polyploidization history and plant inulin production.</title>
        <authorList>
            <person name="Fan W."/>
            <person name="Wang S."/>
            <person name="Wang H."/>
            <person name="Wang A."/>
            <person name="Jiang F."/>
            <person name="Liu H."/>
            <person name="Zhao H."/>
            <person name="Xu D."/>
            <person name="Zhang Y."/>
        </authorList>
    </citation>
    <scope>NUCLEOTIDE SEQUENCE [LARGE SCALE GENOMIC DNA]</scope>
    <source>
        <strain evidence="2">cv. Niubang</strain>
    </source>
</reference>
<gene>
    <name evidence="1" type="ORF">L6452_41196</name>
</gene>
<organism evidence="1 2">
    <name type="scientific">Arctium lappa</name>
    <name type="common">Greater burdock</name>
    <name type="synonym">Lappa major</name>
    <dbReference type="NCBI Taxonomy" id="4217"/>
    <lineage>
        <taxon>Eukaryota</taxon>
        <taxon>Viridiplantae</taxon>
        <taxon>Streptophyta</taxon>
        <taxon>Embryophyta</taxon>
        <taxon>Tracheophyta</taxon>
        <taxon>Spermatophyta</taxon>
        <taxon>Magnoliopsida</taxon>
        <taxon>eudicotyledons</taxon>
        <taxon>Gunneridae</taxon>
        <taxon>Pentapetalae</taxon>
        <taxon>asterids</taxon>
        <taxon>campanulids</taxon>
        <taxon>Asterales</taxon>
        <taxon>Asteraceae</taxon>
        <taxon>Carduoideae</taxon>
        <taxon>Cardueae</taxon>
        <taxon>Arctiinae</taxon>
        <taxon>Arctium</taxon>
    </lineage>
</organism>
<sequence length="295" mass="33156">MTDLGQLHHFLGIQVTRNSHGLFLDQSQYAKDIISRASMSSCKPCTTPVDLSAKLSATDGDLFSDPTLYRSLAGALQYLTFTRPDISYAVQQVCLFMHEPRDPHYAFLKRILRYLQGTLDYGIRIVKSNSHSLIAYSDADWGGCPDSRRSTNGYCVFLGDNLISWSSKRQPTVFRSSAEAEYRGVTNVVAEATWIRNLLLELHIPLRQASVVYCDNVSAVYLSDNPVQHQRTKHIEIDIHFVREKVKVGHIRVLHVPSSLQYADIFTKGLSRQLFQSFRSSLSVCPPPAQTAGES</sequence>
<comment type="caution">
    <text evidence="1">The sequence shown here is derived from an EMBL/GenBank/DDBJ whole genome shotgun (WGS) entry which is preliminary data.</text>
</comment>
<evidence type="ECO:0000313" key="2">
    <source>
        <dbReference type="Proteomes" id="UP001055879"/>
    </source>
</evidence>
<name>A0ACB8XPP7_ARCLA</name>
<proteinExistence type="predicted"/>
<accession>A0ACB8XPP7</accession>
<reference evidence="1 2" key="2">
    <citation type="journal article" date="2022" name="Mol. Ecol. Resour.">
        <title>The genomes of chicory, endive, great burdock and yacon provide insights into Asteraceae paleo-polyploidization history and plant inulin production.</title>
        <authorList>
            <person name="Fan W."/>
            <person name="Wang S."/>
            <person name="Wang H."/>
            <person name="Wang A."/>
            <person name="Jiang F."/>
            <person name="Liu H."/>
            <person name="Zhao H."/>
            <person name="Xu D."/>
            <person name="Zhang Y."/>
        </authorList>
    </citation>
    <scope>NUCLEOTIDE SEQUENCE [LARGE SCALE GENOMIC DNA]</scope>
    <source>
        <strain evidence="2">cv. Niubang</strain>
    </source>
</reference>
<protein>
    <submittedName>
        <fullName evidence="1">Uncharacterized protein</fullName>
    </submittedName>
</protein>
<dbReference type="Proteomes" id="UP001055879">
    <property type="component" value="Linkage Group LG16"/>
</dbReference>
<evidence type="ECO:0000313" key="1">
    <source>
        <dbReference type="EMBL" id="KAI3669789.1"/>
    </source>
</evidence>
<dbReference type="EMBL" id="CM042062">
    <property type="protein sequence ID" value="KAI3669789.1"/>
    <property type="molecule type" value="Genomic_DNA"/>
</dbReference>
<keyword evidence="2" id="KW-1185">Reference proteome</keyword>